<proteinExistence type="predicted"/>
<evidence type="ECO:0000256" key="1">
    <source>
        <dbReference type="ARBA" id="ARBA00022679"/>
    </source>
</evidence>
<dbReference type="InterPro" id="IPR029063">
    <property type="entry name" value="SAM-dependent_MTases_sf"/>
</dbReference>
<keyword evidence="1 3" id="KW-0808">Transferase</keyword>
<reference evidence="4" key="1">
    <citation type="journal article" date="2019" name="Int. J. Syst. Evol. Microbiol.">
        <title>The Global Catalogue of Microorganisms (GCM) 10K type strain sequencing project: providing services to taxonomists for standard genome sequencing and annotation.</title>
        <authorList>
            <consortium name="The Broad Institute Genomics Platform"/>
            <consortium name="The Broad Institute Genome Sequencing Center for Infectious Disease"/>
            <person name="Wu L."/>
            <person name="Ma J."/>
        </authorList>
    </citation>
    <scope>NUCLEOTIDE SEQUENCE [LARGE SCALE GENOMIC DNA]</scope>
    <source>
        <strain evidence="4">CGMCC 4.7455</strain>
    </source>
</reference>
<dbReference type="Gene3D" id="3.40.50.150">
    <property type="entry name" value="Vaccinia Virus protein VP39"/>
    <property type="match status" value="1"/>
</dbReference>
<dbReference type="GO" id="GO:0061542">
    <property type="term" value="F:3-demethylubiquinol 3-O-methyltransferase activity"/>
    <property type="evidence" value="ECO:0007669"/>
    <property type="project" value="UniProtKB-EC"/>
</dbReference>
<keyword evidence="4" id="KW-1185">Reference proteome</keyword>
<dbReference type="GO" id="GO:0102208">
    <property type="term" value="F:2-polyprenyl-6-hydroxyphenol methylase activity"/>
    <property type="evidence" value="ECO:0007669"/>
    <property type="project" value="UniProtKB-EC"/>
</dbReference>
<gene>
    <name evidence="3" type="ORF">ACFSJS_06570</name>
</gene>
<organism evidence="3 4">
    <name type="scientific">Streptomyces desertarenae</name>
    <dbReference type="NCBI Taxonomy" id="2666184"/>
    <lineage>
        <taxon>Bacteria</taxon>
        <taxon>Bacillati</taxon>
        <taxon>Actinomycetota</taxon>
        <taxon>Actinomycetes</taxon>
        <taxon>Kitasatosporales</taxon>
        <taxon>Streptomycetaceae</taxon>
        <taxon>Streptomyces</taxon>
    </lineage>
</organism>
<dbReference type="CDD" id="cd02440">
    <property type="entry name" value="AdoMet_MTases"/>
    <property type="match status" value="1"/>
</dbReference>
<feature type="domain" description="Methyltransferase" evidence="2">
    <location>
        <begin position="53"/>
        <end position="144"/>
    </location>
</feature>
<comment type="caution">
    <text evidence="3">The sequence shown here is derived from an EMBL/GenBank/DDBJ whole genome shotgun (WGS) entry which is preliminary data.</text>
</comment>
<dbReference type="Proteomes" id="UP001597365">
    <property type="component" value="Unassembled WGS sequence"/>
</dbReference>
<evidence type="ECO:0000313" key="3">
    <source>
        <dbReference type="EMBL" id="MFD1829324.1"/>
    </source>
</evidence>
<name>A0ABW4PGB3_9ACTN</name>
<evidence type="ECO:0000313" key="4">
    <source>
        <dbReference type="Proteomes" id="UP001597365"/>
    </source>
</evidence>
<dbReference type="InterPro" id="IPR041698">
    <property type="entry name" value="Methyltransf_25"/>
</dbReference>
<dbReference type="Pfam" id="PF13649">
    <property type="entry name" value="Methyltransf_25"/>
    <property type="match status" value="1"/>
</dbReference>
<evidence type="ECO:0000259" key="2">
    <source>
        <dbReference type="Pfam" id="PF13649"/>
    </source>
</evidence>
<dbReference type="EMBL" id="JBHUFU010000003">
    <property type="protein sequence ID" value="MFD1829324.1"/>
    <property type="molecule type" value="Genomic_DNA"/>
</dbReference>
<protein>
    <submittedName>
        <fullName evidence="3">Class I SAM-dependent methyltransferase</fullName>
        <ecNumber evidence="3">2.1.1.222</ecNumber>
        <ecNumber evidence="3">2.1.1.64</ecNumber>
    </submittedName>
</protein>
<dbReference type="RefSeq" id="WP_380897758.1">
    <property type="nucleotide sequence ID" value="NZ_JBHUFU010000003.1"/>
</dbReference>
<dbReference type="SUPFAM" id="SSF53335">
    <property type="entry name" value="S-adenosyl-L-methionine-dependent methyltransferases"/>
    <property type="match status" value="1"/>
</dbReference>
<dbReference type="GO" id="GO:0032259">
    <property type="term" value="P:methylation"/>
    <property type="evidence" value="ECO:0007669"/>
    <property type="project" value="UniProtKB-KW"/>
</dbReference>
<sequence length="227" mass="24293">MDAEPTNSEAWTAYGAHHLARGTDTPDVDRFTWGFWPTGPGAEVLGDVSGRRVLDLGSGTGRYAAHLAREHGALVDAVDASATQYERARARYGRQPGLNLILADAVEHLRTAEPYDVIYSIHGFAYINPRRLLPAVAAALRPGGRLVFSVLHTDSDGHGPSATVTARPEILPLAGGGRLTVWMWVLAPESWENLLAEHGLAVDRVNALDAPEGGDPVSCRLFQAATG</sequence>
<accession>A0ABW4PGB3</accession>
<dbReference type="EC" id="2.1.1.64" evidence="3"/>
<keyword evidence="3" id="KW-0489">Methyltransferase</keyword>
<dbReference type="EC" id="2.1.1.222" evidence="3"/>
<dbReference type="PANTHER" id="PTHR43861">
    <property type="entry name" value="TRANS-ACONITATE 2-METHYLTRANSFERASE-RELATED"/>
    <property type="match status" value="1"/>
</dbReference>